<dbReference type="GO" id="GO:0005634">
    <property type="term" value="C:nucleus"/>
    <property type="evidence" value="ECO:0007669"/>
    <property type="project" value="TreeGrafter"/>
</dbReference>
<dbReference type="EMBL" id="KN833746">
    <property type="protein sequence ID" value="KIK21858.1"/>
    <property type="molecule type" value="Genomic_DNA"/>
</dbReference>
<sequence length="436" mass="49185">MADKLLLTGEVLHQKWLAFADIVGVPEDERLALSEGWLSRYKDQNGLKQTKCHGEAGSTAADTVNLNSMPPDQGLSNSTHSGFKGKKNQLTYLFVANADGSKKLAPFVIGKAYKPCAFQKKTGSQLGFYYRNNTKAWMTATLYQEWLLDWDTKLQHERWKVLLLQDNFSGHIVPDTLMNIHIENFKPNLTTHIQPNDQGIIRCFKAHYRAKFIQWAIDLYKSGTTPSLIYDIDQLEAMRLVDEAWREMDTSTIWNCWRKAGILPDYQSNIPPIQPSLPISSLIHSISDSPCHDDPVLQAEKLVQSALDDLESSGVLQHTNRMNITELLNPAAESHNIFDATDMDIYNAVMDAQRAREPSAILGTSDNDDEEPVEPAPTRKEALQAALLLQKYTKGLDDPCARKVESVLSTFGQMTCTKESRSMRESKITSYFTRKV</sequence>
<accession>A0A0C9ZQ49</accession>
<dbReference type="GO" id="GO:0003677">
    <property type="term" value="F:DNA binding"/>
    <property type="evidence" value="ECO:0007669"/>
    <property type="project" value="TreeGrafter"/>
</dbReference>
<protein>
    <recommendedName>
        <fullName evidence="1">DDE-1 domain-containing protein</fullName>
    </recommendedName>
</protein>
<dbReference type="AlphaFoldDB" id="A0A0C9ZQ49"/>
<dbReference type="STRING" id="765257.A0A0C9ZQ49"/>
<name>A0A0C9ZQ49_9AGAM</name>
<feature type="domain" description="DDE-1" evidence="1">
    <location>
        <begin position="87"/>
        <end position="257"/>
    </location>
</feature>
<reference evidence="2 3" key="1">
    <citation type="submission" date="2014-04" db="EMBL/GenBank/DDBJ databases">
        <authorList>
            <consortium name="DOE Joint Genome Institute"/>
            <person name="Kuo A."/>
            <person name="Kohler A."/>
            <person name="Costa M.D."/>
            <person name="Nagy L.G."/>
            <person name="Floudas D."/>
            <person name="Copeland A."/>
            <person name="Barry K.W."/>
            <person name="Cichocki N."/>
            <person name="Veneault-Fourrey C."/>
            <person name="LaButti K."/>
            <person name="Lindquist E.A."/>
            <person name="Lipzen A."/>
            <person name="Lundell T."/>
            <person name="Morin E."/>
            <person name="Murat C."/>
            <person name="Sun H."/>
            <person name="Tunlid A."/>
            <person name="Henrissat B."/>
            <person name="Grigoriev I.V."/>
            <person name="Hibbett D.S."/>
            <person name="Martin F."/>
            <person name="Nordberg H.P."/>
            <person name="Cantor M.N."/>
            <person name="Hua S.X."/>
        </authorList>
    </citation>
    <scope>NUCLEOTIDE SEQUENCE [LARGE SCALE GENOMIC DNA]</scope>
    <source>
        <strain evidence="2 3">441</strain>
    </source>
</reference>
<dbReference type="Pfam" id="PF03184">
    <property type="entry name" value="DDE_1"/>
    <property type="match status" value="1"/>
</dbReference>
<reference evidence="3" key="2">
    <citation type="submission" date="2015-01" db="EMBL/GenBank/DDBJ databases">
        <title>Evolutionary Origins and Diversification of the Mycorrhizal Mutualists.</title>
        <authorList>
            <consortium name="DOE Joint Genome Institute"/>
            <consortium name="Mycorrhizal Genomics Consortium"/>
            <person name="Kohler A."/>
            <person name="Kuo A."/>
            <person name="Nagy L.G."/>
            <person name="Floudas D."/>
            <person name="Copeland A."/>
            <person name="Barry K.W."/>
            <person name="Cichocki N."/>
            <person name="Veneault-Fourrey C."/>
            <person name="LaButti K."/>
            <person name="Lindquist E.A."/>
            <person name="Lipzen A."/>
            <person name="Lundell T."/>
            <person name="Morin E."/>
            <person name="Murat C."/>
            <person name="Riley R."/>
            <person name="Ohm R."/>
            <person name="Sun H."/>
            <person name="Tunlid A."/>
            <person name="Henrissat B."/>
            <person name="Grigoriev I.V."/>
            <person name="Hibbett D.S."/>
            <person name="Martin F."/>
        </authorList>
    </citation>
    <scope>NUCLEOTIDE SEQUENCE [LARGE SCALE GENOMIC DNA]</scope>
    <source>
        <strain evidence="3">441</strain>
    </source>
</reference>
<gene>
    <name evidence="2" type="ORF">PISMIDRAFT_103356</name>
</gene>
<dbReference type="InterPro" id="IPR004875">
    <property type="entry name" value="DDE_SF_endonuclease_dom"/>
</dbReference>
<organism evidence="2 3">
    <name type="scientific">Pisolithus microcarpus 441</name>
    <dbReference type="NCBI Taxonomy" id="765257"/>
    <lineage>
        <taxon>Eukaryota</taxon>
        <taxon>Fungi</taxon>
        <taxon>Dikarya</taxon>
        <taxon>Basidiomycota</taxon>
        <taxon>Agaricomycotina</taxon>
        <taxon>Agaricomycetes</taxon>
        <taxon>Agaricomycetidae</taxon>
        <taxon>Boletales</taxon>
        <taxon>Sclerodermatineae</taxon>
        <taxon>Pisolithaceae</taxon>
        <taxon>Pisolithus</taxon>
    </lineage>
</organism>
<dbReference type="PANTHER" id="PTHR19303:SF73">
    <property type="entry name" value="PROTEIN PDC2"/>
    <property type="match status" value="1"/>
</dbReference>
<evidence type="ECO:0000259" key="1">
    <source>
        <dbReference type="Pfam" id="PF03184"/>
    </source>
</evidence>
<keyword evidence="3" id="KW-1185">Reference proteome</keyword>
<dbReference type="OrthoDB" id="162969at2759"/>
<dbReference type="Proteomes" id="UP000054018">
    <property type="component" value="Unassembled WGS sequence"/>
</dbReference>
<dbReference type="PANTHER" id="PTHR19303">
    <property type="entry name" value="TRANSPOSON"/>
    <property type="match status" value="1"/>
</dbReference>
<evidence type="ECO:0000313" key="2">
    <source>
        <dbReference type="EMBL" id="KIK21858.1"/>
    </source>
</evidence>
<proteinExistence type="predicted"/>
<dbReference type="HOGENOM" id="CLU_018294_0_0_1"/>
<evidence type="ECO:0000313" key="3">
    <source>
        <dbReference type="Proteomes" id="UP000054018"/>
    </source>
</evidence>
<dbReference type="InterPro" id="IPR050863">
    <property type="entry name" value="CenT-Element_Derived"/>
</dbReference>